<gene>
    <name evidence="2" type="ORF">EYF80_045991</name>
</gene>
<evidence type="ECO:0000313" key="3">
    <source>
        <dbReference type="Proteomes" id="UP000314294"/>
    </source>
</evidence>
<accession>A0A4Z2FSC8</accession>
<feature type="region of interest" description="Disordered" evidence="1">
    <location>
        <begin position="82"/>
        <end position="103"/>
    </location>
</feature>
<dbReference type="AlphaFoldDB" id="A0A4Z2FSC8"/>
<dbReference type="EMBL" id="SRLO01000943">
    <property type="protein sequence ID" value="TNN43825.1"/>
    <property type="molecule type" value="Genomic_DNA"/>
</dbReference>
<protein>
    <submittedName>
        <fullName evidence="2">Uncharacterized protein</fullName>
    </submittedName>
</protein>
<organism evidence="2 3">
    <name type="scientific">Liparis tanakae</name>
    <name type="common">Tanaka's snailfish</name>
    <dbReference type="NCBI Taxonomy" id="230148"/>
    <lineage>
        <taxon>Eukaryota</taxon>
        <taxon>Metazoa</taxon>
        <taxon>Chordata</taxon>
        <taxon>Craniata</taxon>
        <taxon>Vertebrata</taxon>
        <taxon>Euteleostomi</taxon>
        <taxon>Actinopterygii</taxon>
        <taxon>Neopterygii</taxon>
        <taxon>Teleostei</taxon>
        <taxon>Neoteleostei</taxon>
        <taxon>Acanthomorphata</taxon>
        <taxon>Eupercaria</taxon>
        <taxon>Perciformes</taxon>
        <taxon>Cottioidei</taxon>
        <taxon>Cottales</taxon>
        <taxon>Liparidae</taxon>
        <taxon>Liparis</taxon>
    </lineage>
</organism>
<comment type="caution">
    <text evidence="2">The sequence shown here is derived from an EMBL/GenBank/DDBJ whole genome shotgun (WGS) entry which is preliminary data.</text>
</comment>
<proteinExistence type="predicted"/>
<feature type="region of interest" description="Disordered" evidence="1">
    <location>
        <begin position="1"/>
        <end position="53"/>
    </location>
</feature>
<reference evidence="2 3" key="1">
    <citation type="submission" date="2019-03" db="EMBL/GenBank/DDBJ databases">
        <title>First draft genome of Liparis tanakae, snailfish: a comprehensive survey of snailfish specific genes.</title>
        <authorList>
            <person name="Kim W."/>
            <person name="Song I."/>
            <person name="Jeong J.-H."/>
            <person name="Kim D."/>
            <person name="Kim S."/>
            <person name="Ryu S."/>
            <person name="Song J.Y."/>
            <person name="Lee S.K."/>
        </authorList>
    </citation>
    <scope>NUCLEOTIDE SEQUENCE [LARGE SCALE GENOMIC DNA]</scope>
    <source>
        <tissue evidence="2">Muscle</tissue>
    </source>
</reference>
<name>A0A4Z2FSC8_9TELE</name>
<keyword evidence="3" id="KW-1185">Reference proteome</keyword>
<evidence type="ECO:0000256" key="1">
    <source>
        <dbReference type="SAM" id="MobiDB-lite"/>
    </source>
</evidence>
<sequence>MTLAALHSSFGHRLTPPRSSSSSSSSSSCSSCSSSSSSSSWVTASRRPPLGRRVSEVFKAAGASFPEDIDSDGSRQNVYNMLKETQEVKPINQKTGQNDKDRS</sequence>
<evidence type="ECO:0000313" key="2">
    <source>
        <dbReference type="EMBL" id="TNN43825.1"/>
    </source>
</evidence>
<feature type="compositionally biased region" description="Low complexity" evidence="1">
    <location>
        <begin position="19"/>
        <end position="40"/>
    </location>
</feature>
<dbReference type="Proteomes" id="UP000314294">
    <property type="component" value="Unassembled WGS sequence"/>
</dbReference>